<dbReference type="PANTHER" id="PTHR45138">
    <property type="entry name" value="REGULATORY COMPONENTS OF SENSORY TRANSDUCTION SYSTEM"/>
    <property type="match status" value="1"/>
</dbReference>
<keyword evidence="3" id="KW-0472">Membrane</keyword>
<name>A0ABP8Q2G1_9GAMM</name>
<dbReference type="Proteomes" id="UP001501321">
    <property type="component" value="Unassembled WGS sequence"/>
</dbReference>
<dbReference type="Gene3D" id="3.30.70.270">
    <property type="match status" value="1"/>
</dbReference>
<evidence type="ECO:0000256" key="2">
    <source>
        <dbReference type="ARBA" id="ARBA00034247"/>
    </source>
</evidence>
<dbReference type="SMART" id="SM00304">
    <property type="entry name" value="HAMP"/>
    <property type="match status" value="1"/>
</dbReference>
<dbReference type="InterPro" id="IPR029787">
    <property type="entry name" value="Nucleotide_cyclase"/>
</dbReference>
<dbReference type="Pfam" id="PF00672">
    <property type="entry name" value="HAMP"/>
    <property type="match status" value="1"/>
</dbReference>
<evidence type="ECO:0000256" key="1">
    <source>
        <dbReference type="ARBA" id="ARBA00012528"/>
    </source>
</evidence>
<dbReference type="EMBL" id="BAABFC010000009">
    <property type="protein sequence ID" value="GAA4496964.1"/>
    <property type="molecule type" value="Genomic_DNA"/>
</dbReference>
<feature type="domain" description="HAMP" evidence="4">
    <location>
        <begin position="292"/>
        <end position="345"/>
    </location>
</feature>
<comment type="caution">
    <text evidence="6">The sequence shown here is derived from an EMBL/GenBank/DDBJ whole genome shotgun (WGS) entry which is preliminary data.</text>
</comment>
<gene>
    <name evidence="6" type="ORF">GCM10023095_12790</name>
</gene>
<dbReference type="CDD" id="cd06225">
    <property type="entry name" value="HAMP"/>
    <property type="match status" value="1"/>
</dbReference>
<dbReference type="InterPro" id="IPR003660">
    <property type="entry name" value="HAMP_dom"/>
</dbReference>
<dbReference type="PANTHER" id="PTHR45138:SF9">
    <property type="entry name" value="DIGUANYLATE CYCLASE DGCM-RELATED"/>
    <property type="match status" value="1"/>
</dbReference>
<dbReference type="Pfam" id="PF00990">
    <property type="entry name" value="GGDEF"/>
    <property type="match status" value="1"/>
</dbReference>
<dbReference type="InterPro" id="IPR000160">
    <property type="entry name" value="GGDEF_dom"/>
</dbReference>
<evidence type="ECO:0000256" key="3">
    <source>
        <dbReference type="SAM" id="Phobius"/>
    </source>
</evidence>
<dbReference type="Gene3D" id="6.10.340.10">
    <property type="match status" value="1"/>
</dbReference>
<evidence type="ECO:0000259" key="5">
    <source>
        <dbReference type="PROSITE" id="PS50887"/>
    </source>
</evidence>
<evidence type="ECO:0000313" key="6">
    <source>
        <dbReference type="EMBL" id="GAA4496964.1"/>
    </source>
</evidence>
<reference evidence="7" key="1">
    <citation type="journal article" date="2019" name="Int. J. Syst. Evol. Microbiol.">
        <title>The Global Catalogue of Microorganisms (GCM) 10K type strain sequencing project: providing services to taxonomists for standard genome sequencing and annotation.</title>
        <authorList>
            <consortium name="The Broad Institute Genomics Platform"/>
            <consortium name="The Broad Institute Genome Sequencing Center for Infectious Disease"/>
            <person name="Wu L."/>
            <person name="Ma J."/>
        </authorList>
    </citation>
    <scope>NUCLEOTIDE SEQUENCE [LARGE SCALE GENOMIC DNA]</scope>
    <source>
        <strain evidence="7">JCM 32226</strain>
    </source>
</reference>
<dbReference type="InterPro" id="IPR043128">
    <property type="entry name" value="Rev_trsase/Diguanyl_cyclase"/>
</dbReference>
<dbReference type="SMART" id="SM00267">
    <property type="entry name" value="GGDEF"/>
    <property type="match status" value="1"/>
</dbReference>
<dbReference type="PROSITE" id="PS50885">
    <property type="entry name" value="HAMP"/>
    <property type="match status" value="1"/>
</dbReference>
<dbReference type="PROSITE" id="PS50887">
    <property type="entry name" value="GGDEF"/>
    <property type="match status" value="1"/>
</dbReference>
<dbReference type="SUPFAM" id="SSF55073">
    <property type="entry name" value="Nucleotide cyclase"/>
    <property type="match status" value="1"/>
</dbReference>
<accession>A0ABP8Q2G1</accession>
<evidence type="ECO:0000313" key="7">
    <source>
        <dbReference type="Proteomes" id="UP001501321"/>
    </source>
</evidence>
<dbReference type="SUPFAM" id="SSF158472">
    <property type="entry name" value="HAMP domain-like"/>
    <property type="match status" value="1"/>
</dbReference>
<dbReference type="CDD" id="cd01949">
    <property type="entry name" value="GGDEF"/>
    <property type="match status" value="1"/>
</dbReference>
<dbReference type="InterPro" id="IPR050469">
    <property type="entry name" value="Diguanylate_Cyclase"/>
</dbReference>
<feature type="domain" description="GGDEF" evidence="5">
    <location>
        <begin position="381"/>
        <end position="518"/>
    </location>
</feature>
<protein>
    <recommendedName>
        <fullName evidence="1">diguanylate cyclase</fullName>
        <ecNumber evidence="1">2.7.7.65</ecNumber>
    </recommendedName>
</protein>
<dbReference type="InterPro" id="IPR007892">
    <property type="entry name" value="CHASE4"/>
</dbReference>
<organism evidence="6 7">
    <name type="scientific">Pseudaeromonas paramecii</name>
    <dbReference type="NCBI Taxonomy" id="2138166"/>
    <lineage>
        <taxon>Bacteria</taxon>
        <taxon>Pseudomonadati</taxon>
        <taxon>Pseudomonadota</taxon>
        <taxon>Gammaproteobacteria</taxon>
        <taxon>Aeromonadales</taxon>
        <taxon>Aeromonadaceae</taxon>
        <taxon>Pseudaeromonas</taxon>
    </lineage>
</organism>
<proteinExistence type="predicted"/>
<feature type="transmembrane region" description="Helical" evidence="3">
    <location>
        <begin position="270"/>
        <end position="290"/>
    </location>
</feature>
<evidence type="ECO:0000259" key="4">
    <source>
        <dbReference type="PROSITE" id="PS50885"/>
    </source>
</evidence>
<sequence>MPRRQLSIWHKFLLLCLLFLVLLQLLLMGEVRLFLHPLVLSMEKQFADSQQHRVAMVLQRELHDLQRISQDWSSWDSLYDYASAPNPTFANENLIPETMDGLELDLFLLYDKEGRLISSLTSQDEAGMPRALTLLIPPDLQHLQLFRALFSRPSGDKTDSFEGIVPTPSGLMAISLQPVLHSDKQGPVNGALLMGRLLTPAYLDHLAQIAGVPFSLSQVSAPQDFSRYRIEDHRVTHVTEPWQEPGVPSLLLTVQVSSELGQLAGETLEYAWVFTAVALGGLTLVFIYLIHRLVLRPLRQLEQYVGLVWRNDLQAIPAPPTRNDEIGRLSNSFVGLLDELAIKQQILARYSYEDSLTGIANRRRFEEVFTQAFLRAKQASGSLALLMIDVDYFKPFNDHYGHPEGDKVLQQVAMAIARSVNKVSDLVARYGGEEFVVLLEGADLAVAHQVAERICQNVAQLDIPHASSRCANRVTVSCGYTAGIPQGKDNGRRWHMVADESLYQAKGAGRNCARGQQLPPLSSG</sequence>
<dbReference type="Pfam" id="PF05228">
    <property type="entry name" value="CHASE4"/>
    <property type="match status" value="1"/>
</dbReference>
<keyword evidence="3" id="KW-1133">Transmembrane helix</keyword>
<comment type="catalytic activity">
    <reaction evidence="2">
        <text>2 GTP = 3',3'-c-di-GMP + 2 diphosphate</text>
        <dbReference type="Rhea" id="RHEA:24898"/>
        <dbReference type="ChEBI" id="CHEBI:33019"/>
        <dbReference type="ChEBI" id="CHEBI:37565"/>
        <dbReference type="ChEBI" id="CHEBI:58805"/>
        <dbReference type="EC" id="2.7.7.65"/>
    </reaction>
</comment>
<dbReference type="EC" id="2.7.7.65" evidence="1"/>
<keyword evidence="3" id="KW-0812">Transmembrane</keyword>
<dbReference type="NCBIfam" id="TIGR00254">
    <property type="entry name" value="GGDEF"/>
    <property type="match status" value="1"/>
</dbReference>
<keyword evidence="7" id="KW-1185">Reference proteome</keyword>